<proteinExistence type="predicted"/>
<dbReference type="AlphaFoldDB" id="F4R9U6"/>
<feature type="compositionally biased region" description="Basic and acidic residues" evidence="1">
    <location>
        <begin position="583"/>
        <end position="593"/>
    </location>
</feature>
<feature type="compositionally biased region" description="Low complexity" evidence="1">
    <location>
        <begin position="399"/>
        <end position="422"/>
    </location>
</feature>
<dbReference type="EMBL" id="GL883094">
    <property type="protein sequence ID" value="EGG10585.1"/>
    <property type="molecule type" value="Genomic_DNA"/>
</dbReference>
<evidence type="ECO:0000313" key="3">
    <source>
        <dbReference type="Proteomes" id="UP000001072"/>
    </source>
</evidence>
<dbReference type="RefSeq" id="XP_007406054.1">
    <property type="nucleotide sequence ID" value="XM_007405992.1"/>
</dbReference>
<dbReference type="KEGG" id="mlr:MELLADRAFT_60366"/>
<feature type="compositionally biased region" description="Polar residues" evidence="1">
    <location>
        <begin position="597"/>
        <end position="611"/>
    </location>
</feature>
<feature type="region of interest" description="Disordered" evidence="1">
    <location>
        <begin position="759"/>
        <end position="841"/>
    </location>
</feature>
<protein>
    <submittedName>
        <fullName evidence="2">Uncharacterized protein</fullName>
    </submittedName>
</protein>
<dbReference type="Proteomes" id="UP000001072">
    <property type="component" value="Unassembled WGS sequence"/>
</dbReference>
<feature type="compositionally biased region" description="Low complexity" evidence="1">
    <location>
        <begin position="281"/>
        <end position="291"/>
    </location>
</feature>
<feature type="region of interest" description="Disordered" evidence="1">
    <location>
        <begin position="1"/>
        <end position="44"/>
    </location>
</feature>
<feature type="region of interest" description="Disordered" evidence="1">
    <location>
        <begin position="81"/>
        <end position="137"/>
    </location>
</feature>
<feature type="region of interest" description="Disordered" evidence="1">
    <location>
        <begin position="245"/>
        <end position="365"/>
    </location>
</feature>
<feature type="compositionally biased region" description="Low complexity" evidence="1">
    <location>
        <begin position="245"/>
        <end position="258"/>
    </location>
</feature>
<feature type="region of interest" description="Disordered" evidence="1">
    <location>
        <begin position="544"/>
        <end position="611"/>
    </location>
</feature>
<dbReference type="VEuPathDB" id="FungiDB:MELLADRAFT_60366"/>
<feature type="region of interest" description="Disordered" evidence="1">
    <location>
        <begin position="399"/>
        <end position="426"/>
    </location>
</feature>
<feature type="region of interest" description="Disordered" evidence="1">
    <location>
        <begin position="154"/>
        <end position="181"/>
    </location>
</feature>
<feature type="compositionally biased region" description="Polar residues" evidence="1">
    <location>
        <begin position="658"/>
        <end position="668"/>
    </location>
</feature>
<keyword evidence="3" id="KW-1185">Reference proteome</keyword>
<feature type="compositionally biased region" description="Polar residues" evidence="1">
    <location>
        <begin position="170"/>
        <end position="181"/>
    </location>
</feature>
<dbReference type="InParanoid" id="F4R9U6"/>
<gene>
    <name evidence="2" type="ORF">MELLADRAFT_60366</name>
</gene>
<feature type="compositionally biased region" description="Low complexity" evidence="1">
    <location>
        <begin position="96"/>
        <end position="137"/>
    </location>
</feature>
<organism evidence="3">
    <name type="scientific">Melampsora larici-populina (strain 98AG31 / pathotype 3-4-7)</name>
    <name type="common">Poplar leaf rust fungus</name>
    <dbReference type="NCBI Taxonomy" id="747676"/>
    <lineage>
        <taxon>Eukaryota</taxon>
        <taxon>Fungi</taxon>
        <taxon>Dikarya</taxon>
        <taxon>Basidiomycota</taxon>
        <taxon>Pucciniomycotina</taxon>
        <taxon>Pucciniomycetes</taxon>
        <taxon>Pucciniales</taxon>
        <taxon>Melampsoraceae</taxon>
        <taxon>Melampsora</taxon>
    </lineage>
</organism>
<feature type="compositionally biased region" description="Low complexity" evidence="1">
    <location>
        <begin position="348"/>
        <end position="365"/>
    </location>
</feature>
<feature type="compositionally biased region" description="Low complexity" evidence="1">
    <location>
        <begin position="313"/>
        <end position="325"/>
    </location>
</feature>
<dbReference type="STRING" id="747676.F4R9U6"/>
<feature type="region of interest" description="Disordered" evidence="1">
    <location>
        <begin position="709"/>
        <end position="734"/>
    </location>
</feature>
<feature type="compositionally biased region" description="Polar residues" evidence="1">
    <location>
        <begin position="709"/>
        <end position="725"/>
    </location>
</feature>
<reference evidence="3" key="1">
    <citation type="journal article" date="2011" name="Proc. Natl. Acad. Sci. U.S.A.">
        <title>Obligate biotrophy features unraveled by the genomic analysis of rust fungi.</title>
        <authorList>
            <person name="Duplessis S."/>
            <person name="Cuomo C.A."/>
            <person name="Lin Y.-C."/>
            <person name="Aerts A."/>
            <person name="Tisserant E."/>
            <person name="Veneault-Fourrey C."/>
            <person name="Joly D.L."/>
            <person name="Hacquard S."/>
            <person name="Amselem J."/>
            <person name="Cantarel B.L."/>
            <person name="Chiu R."/>
            <person name="Coutinho P.M."/>
            <person name="Feau N."/>
            <person name="Field M."/>
            <person name="Frey P."/>
            <person name="Gelhaye E."/>
            <person name="Goldberg J."/>
            <person name="Grabherr M.G."/>
            <person name="Kodira C.D."/>
            <person name="Kohler A."/>
            <person name="Kuees U."/>
            <person name="Lindquist E.A."/>
            <person name="Lucas S.M."/>
            <person name="Mago R."/>
            <person name="Mauceli E."/>
            <person name="Morin E."/>
            <person name="Murat C."/>
            <person name="Pangilinan J.L."/>
            <person name="Park R."/>
            <person name="Pearson M."/>
            <person name="Quesneville H."/>
            <person name="Rouhier N."/>
            <person name="Sakthikumar S."/>
            <person name="Salamov A.A."/>
            <person name="Schmutz J."/>
            <person name="Selles B."/>
            <person name="Shapiro H."/>
            <person name="Tanguay P."/>
            <person name="Tuskan G.A."/>
            <person name="Henrissat B."/>
            <person name="Van de Peer Y."/>
            <person name="Rouze P."/>
            <person name="Ellis J.G."/>
            <person name="Dodds P.N."/>
            <person name="Schein J.E."/>
            <person name="Zhong S."/>
            <person name="Hamelin R.C."/>
            <person name="Grigoriev I.V."/>
            <person name="Szabo L.J."/>
            <person name="Martin F."/>
        </authorList>
    </citation>
    <scope>NUCLEOTIDE SEQUENCE [LARGE SCALE GENOMIC DNA]</scope>
    <source>
        <strain evidence="3">98AG31 / pathotype 3-4-7</strain>
    </source>
</reference>
<evidence type="ECO:0000313" key="2">
    <source>
        <dbReference type="EMBL" id="EGG10585.1"/>
    </source>
</evidence>
<feature type="compositionally biased region" description="Polar residues" evidence="1">
    <location>
        <begin position="259"/>
        <end position="276"/>
    </location>
</feature>
<name>F4R9U6_MELLP</name>
<feature type="region of interest" description="Disordered" evidence="1">
    <location>
        <begin position="200"/>
        <end position="219"/>
    </location>
</feature>
<dbReference type="GeneID" id="18929537"/>
<feature type="region of interest" description="Disordered" evidence="1">
    <location>
        <begin position="658"/>
        <end position="677"/>
    </location>
</feature>
<evidence type="ECO:0000256" key="1">
    <source>
        <dbReference type="SAM" id="MobiDB-lite"/>
    </source>
</evidence>
<dbReference type="HOGENOM" id="CLU_330392_0_0_1"/>
<sequence length="868" mass="93207">MDQSLTPISSRLPPSSSSNHNHNHNHSNSNHRSISTSSLFDSSSSFQKINQNQLLHHSKNQPTSSFHSTFISSSSSSLLPSQYQSNSTYTHDPRNLRPSSDLRLSSGSSAPSNPTNTSSHSNLNSLSHINSQHSSSRALWPNTDMSISFSSRPGSPASFVSSLHDHDQHPSTSSSNLSIPTLKPSTSQVLLFPTRAGVKQRVSIHQPRGSLPTTSARARAPMVPVSMNSRHNFLSSSASQLQLSRSSSSFESGASSSSHPTVASTPTYGTQLTSSEDAGHLSSSALTSTSSQDLQISSNGDLERQRDGESISEHSSVLSSTLASHQTNEDQPTPSKTHPKSHLPVVDSSSSKSSQPPTIPILQLPLDQNNSKSLLDFEFDTMLPSTDLTDFLGKPIPKSSVPSSTMAVSSSDSQGDFSTSSDLDSSKRDTLKSFADIIKPDGLETSIKTSLDLSSLESYAHRPDHDFTTPQHAIDTNSFKIQSSTLSAPLLLDLDISGRGPSLGSAKLNSASLRDAEIDAYDFKLQTDKPLHASSGTMIFTSEASEDNDSYFPTSLSDHDEADDDFDNYDVAHSAPGSSSCDSHPRQPPRSDMKTSPYLQRSAPSCMNGTSSSVAPGCIGVGASGVLKRGMSKLKIPQSKIGYREEFKHTLSSSDISSVAGHTTNQPDKNGFIGPSPVSSMVSFNTINSRTSSKNSGNSRMARLISRVTGSNAHTQNSKPNSFPAPTTRDSDQNHADVPTIEIKTLKKKNSLSNILESFGSKDKSKPNSAFNTVNSNGPSIESSTQRPTIARKSTDLLLRPFTKSRTHTDPQPIAGDRDHNQTPTLPEKPATRPTLRAKRSFDMLKSKLTTGRKSMDELSVSIVSTLP</sequence>
<feature type="compositionally biased region" description="Polar residues" evidence="1">
    <location>
        <begin position="767"/>
        <end position="788"/>
    </location>
</feature>
<feature type="compositionally biased region" description="Basic and acidic residues" evidence="1">
    <location>
        <begin position="301"/>
        <end position="312"/>
    </location>
</feature>
<accession>F4R9U6</accession>